<accession>A0A1I1I155</accession>
<dbReference type="GO" id="GO:0019350">
    <property type="term" value="P:teichoic acid biosynthetic process"/>
    <property type="evidence" value="ECO:0007669"/>
    <property type="project" value="UniProtKB-UniRule"/>
</dbReference>
<proteinExistence type="inferred from homology"/>
<evidence type="ECO:0000313" key="7">
    <source>
        <dbReference type="Proteomes" id="UP000199612"/>
    </source>
</evidence>
<dbReference type="GO" id="GO:0071555">
    <property type="term" value="P:cell wall organization"/>
    <property type="evidence" value="ECO:0007669"/>
    <property type="project" value="UniProtKB-KW"/>
</dbReference>
<dbReference type="InterPro" id="IPR034714">
    <property type="entry name" value="TagA_TarA"/>
</dbReference>
<keyword evidence="7" id="KW-1185">Reference proteome</keyword>
<reference evidence="7" key="1">
    <citation type="submission" date="2016-10" db="EMBL/GenBank/DDBJ databases">
        <authorList>
            <person name="Varghese N."/>
            <person name="Submissions S."/>
        </authorList>
    </citation>
    <scope>NUCLEOTIDE SEQUENCE [LARGE SCALE GENOMIC DNA]</scope>
    <source>
        <strain evidence="7">DSM 23664</strain>
    </source>
</reference>
<dbReference type="InterPro" id="IPR004629">
    <property type="entry name" value="WecG_TagA_CpsF"/>
</dbReference>
<dbReference type="PANTHER" id="PTHR34136">
    <property type="match status" value="1"/>
</dbReference>
<dbReference type="EMBL" id="FOLT01000004">
    <property type="protein sequence ID" value="SFC29552.1"/>
    <property type="molecule type" value="Genomic_DNA"/>
</dbReference>
<dbReference type="STRING" id="753702.SAMN04488102_104260"/>
<keyword evidence="1 5" id="KW-0328">Glycosyltransferase</keyword>
<dbReference type="NCBIfam" id="TIGR00696">
    <property type="entry name" value="wecG_tagA_cpsF"/>
    <property type="match status" value="1"/>
</dbReference>
<keyword evidence="4 5" id="KW-0961">Cell wall biogenesis/degradation</keyword>
<dbReference type="Pfam" id="PF03808">
    <property type="entry name" value="Glyco_tran_WecG"/>
    <property type="match status" value="1"/>
</dbReference>
<evidence type="ECO:0000256" key="4">
    <source>
        <dbReference type="ARBA" id="ARBA00023316"/>
    </source>
</evidence>
<evidence type="ECO:0000256" key="3">
    <source>
        <dbReference type="ARBA" id="ARBA00022944"/>
    </source>
</evidence>
<dbReference type="UniPathway" id="UPA00632"/>
<dbReference type="CDD" id="cd06533">
    <property type="entry name" value="Glyco_transf_WecG_TagA"/>
    <property type="match status" value="1"/>
</dbReference>
<name>A0A1I1I155_9LACT</name>
<comment type="function">
    <text evidence="5">Catalyzes the conversion of GlcNAc-PP-undecaprenol into ManNAc-GlcNAc-PP-undecaprenol, the first committed lipid intermediate in the de novo synthesis of teichoic acid.</text>
</comment>
<keyword evidence="3 5" id="KW-0777">Teichoic acid biosynthesis</keyword>
<dbReference type="GO" id="GO:0047244">
    <property type="term" value="F:N-acetylglucosaminyldiphosphoundecaprenol N-acetyl-beta-D-mannosaminyltransferase activity"/>
    <property type="evidence" value="ECO:0007669"/>
    <property type="project" value="UniProtKB-UniRule"/>
</dbReference>
<evidence type="ECO:0000313" key="6">
    <source>
        <dbReference type="EMBL" id="SFC29552.1"/>
    </source>
</evidence>
<keyword evidence="2 5" id="KW-0808">Transferase</keyword>
<dbReference type="HAMAP" id="MF_02070">
    <property type="entry name" value="TagA_TarA"/>
    <property type="match status" value="1"/>
</dbReference>
<dbReference type="AlphaFoldDB" id="A0A1I1I155"/>
<comment type="pathway">
    <text evidence="5">Cell wall biogenesis; teichoic acid biosynthesis.</text>
</comment>
<sequence length="265" mass="30695">MRVSLSKINVQQKACRMDERMMQSKVTILGIPFDNMTRKDFLKELYIRLNHDQKTFLVTANPEIVMYAQDNQDYYELLMQADFIAPDGIGIVKASHALGTPIKERVPGFELMLGLLEIADLEKKNVYFIGAEEDIIERTIAKVKEKWPHINIVGYHHGYFNHADPEMIEKVKLTDPDMIFVAFGFPRQEKWISNYLSQVTHGIAVGVGGSFDVLSGKTKRAPGFVQSLHIEWLYRLIKQPSRYKRMSVLPKFLQEIYKQKKKEKN</sequence>
<comment type="catalytic activity">
    <reaction evidence="5">
        <text>UDP-N-acetyl-alpha-D-mannosamine + N-acetyl-alpha-D-glucosaminyl-di-trans,octa-cis-undecaprenyl diphosphate = N-acetyl-beta-D-mannosaminyl-(1-&gt;4)-N-acetyl-alpha-D-glucosaminyl di-trans,octa-cis-undecaprenyl diphosphate + UDP + H(+)</text>
        <dbReference type="Rhea" id="RHEA:16053"/>
        <dbReference type="ChEBI" id="CHEBI:15378"/>
        <dbReference type="ChEBI" id="CHEBI:58223"/>
        <dbReference type="ChEBI" id="CHEBI:62959"/>
        <dbReference type="ChEBI" id="CHEBI:68623"/>
        <dbReference type="ChEBI" id="CHEBI:132210"/>
        <dbReference type="EC" id="2.4.1.187"/>
    </reaction>
</comment>
<evidence type="ECO:0000256" key="2">
    <source>
        <dbReference type="ARBA" id="ARBA00022679"/>
    </source>
</evidence>
<gene>
    <name evidence="6" type="ORF">SAMN04488102_104260</name>
</gene>
<dbReference type="EC" id="2.4.1.187" evidence="5"/>
<evidence type="ECO:0000256" key="1">
    <source>
        <dbReference type="ARBA" id="ARBA00022676"/>
    </source>
</evidence>
<dbReference type="Proteomes" id="UP000199612">
    <property type="component" value="Unassembled WGS sequence"/>
</dbReference>
<organism evidence="6 7">
    <name type="scientific">Alkalibacterium subtropicum</name>
    <dbReference type="NCBI Taxonomy" id="753702"/>
    <lineage>
        <taxon>Bacteria</taxon>
        <taxon>Bacillati</taxon>
        <taxon>Bacillota</taxon>
        <taxon>Bacilli</taxon>
        <taxon>Lactobacillales</taxon>
        <taxon>Carnobacteriaceae</taxon>
        <taxon>Alkalibacterium</taxon>
    </lineage>
</organism>
<comment type="similarity">
    <text evidence="5">Belongs to the glycosyltransferase 26 family. TagA/TarA subfamily.</text>
</comment>
<dbReference type="PANTHER" id="PTHR34136:SF1">
    <property type="entry name" value="UDP-N-ACETYL-D-MANNOSAMINURONIC ACID TRANSFERASE"/>
    <property type="match status" value="1"/>
</dbReference>
<protein>
    <recommendedName>
        <fullName evidence="5">N-acetylglucosaminyldiphosphoundecaprenol N-acetyl-beta-D-mannosaminyltransferase</fullName>
        <ecNumber evidence="5">2.4.1.187</ecNumber>
    </recommendedName>
    <alternativeName>
        <fullName evidence="5">N-acetylmannosaminyltransferase</fullName>
    </alternativeName>
    <alternativeName>
        <fullName evidence="5">UDP-N-acetylmannosamine transferase</fullName>
    </alternativeName>
    <alternativeName>
        <fullName evidence="5">UDP-N-acetylmannosamine:N-acetylglucosaminyl pyrophosphorylundecaprenol N-acetylmannosaminyltransferase</fullName>
    </alternativeName>
</protein>
<evidence type="ECO:0000256" key="5">
    <source>
        <dbReference type="HAMAP-Rule" id="MF_02070"/>
    </source>
</evidence>